<dbReference type="Proteomes" id="UP001151760">
    <property type="component" value="Unassembled WGS sequence"/>
</dbReference>
<sequence>MSSNSTGSTNEDVYDANSKSNASTLLNVDSLSDVVIYSFFASESDSSQLDNDDIKQIDPDDLEEMNLKWQMEMLTMRARRFLKKTGRNLGVNGTDTIGFNKTKVECYNSHKRGHFARECRAPKNQDNRKREITRRTVPVEETTSNALESQCDGFVLQVLQVLQAQTLRYLSEGYHVVPPPYTGNFMPPKPDLVLADKDEYVSSKSVTSVPAVATSEVKTSESKPKFVSEPLIED</sequence>
<dbReference type="EMBL" id="BQNB010020642">
    <property type="protein sequence ID" value="GJT98084.1"/>
    <property type="molecule type" value="Genomic_DNA"/>
</dbReference>
<gene>
    <name evidence="2" type="ORF">Tco_1093602</name>
</gene>
<protein>
    <submittedName>
        <fullName evidence="2">Ribonuclease H-like domain-containing protein</fullName>
    </submittedName>
</protein>
<name>A0ABQ5IEI2_9ASTR</name>
<reference evidence="2" key="2">
    <citation type="submission" date="2022-01" db="EMBL/GenBank/DDBJ databases">
        <authorList>
            <person name="Yamashiro T."/>
            <person name="Shiraishi A."/>
            <person name="Satake H."/>
            <person name="Nakayama K."/>
        </authorList>
    </citation>
    <scope>NUCLEOTIDE SEQUENCE</scope>
</reference>
<organism evidence="2 3">
    <name type="scientific">Tanacetum coccineum</name>
    <dbReference type="NCBI Taxonomy" id="301880"/>
    <lineage>
        <taxon>Eukaryota</taxon>
        <taxon>Viridiplantae</taxon>
        <taxon>Streptophyta</taxon>
        <taxon>Embryophyta</taxon>
        <taxon>Tracheophyta</taxon>
        <taxon>Spermatophyta</taxon>
        <taxon>Magnoliopsida</taxon>
        <taxon>eudicotyledons</taxon>
        <taxon>Gunneridae</taxon>
        <taxon>Pentapetalae</taxon>
        <taxon>asterids</taxon>
        <taxon>campanulids</taxon>
        <taxon>Asterales</taxon>
        <taxon>Asteraceae</taxon>
        <taxon>Asteroideae</taxon>
        <taxon>Anthemideae</taxon>
        <taxon>Anthemidinae</taxon>
        <taxon>Tanacetum</taxon>
    </lineage>
</organism>
<dbReference type="Gene3D" id="4.10.60.10">
    <property type="entry name" value="Zinc finger, CCHC-type"/>
    <property type="match status" value="1"/>
</dbReference>
<accession>A0ABQ5IEI2</accession>
<keyword evidence="3" id="KW-1185">Reference proteome</keyword>
<dbReference type="InterPro" id="IPR036875">
    <property type="entry name" value="Znf_CCHC_sf"/>
</dbReference>
<proteinExistence type="predicted"/>
<comment type="caution">
    <text evidence="2">The sequence shown here is derived from an EMBL/GenBank/DDBJ whole genome shotgun (WGS) entry which is preliminary data.</text>
</comment>
<evidence type="ECO:0000256" key="1">
    <source>
        <dbReference type="SAM" id="MobiDB-lite"/>
    </source>
</evidence>
<reference evidence="2" key="1">
    <citation type="journal article" date="2022" name="Int. J. Mol. Sci.">
        <title>Draft Genome of Tanacetum Coccineum: Genomic Comparison of Closely Related Tanacetum-Family Plants.</title>
        <authorList>
            <person name="Yamashiro T."/>
            <person name="Shiraishi A."/>
            <person name="Nakayama K."/>
            <person name="Satake H."/>
        </authorList>
    </citation>
    <scope>NUCLEOTIDE SEQUENCE</scope>
</reference>
<evidence type="ECO:0000313" key="3">
    <source>
        <dbReference type="Proteomes" id="UP001151760"/>
    </source>
</evidence>
<feature type="region of interest" description="Disordered" evidence="1">
    <location>
        <begin position="211"/>
        <end position="234"/>
    </location>
</feature>
<evidence type="ECO:0000313" key="2">
    <source>
        <dbReference type="EMBL" id="GJT98084.1"/>
    </source>
</evidence>
<dbReference type="SUPFAM" id="SSF57756">
    <property type="entry name" value="Retrovirus zinc finger-like domains"/>
    <property type="match status" value="1"/>
</dbReference>